<protein>
    <submittedName>
        <fullName evidence="1">Uncharacterized protein</fullName>
    </submittedName>
</protein>
<organism evidence="1 2">
    <name type="scientific">Papaver somniferum</name>
    <name type="common">Opium poppy</name>
    <dbReference type="NCBI Taxonomy" id="3469"/>
    <lineage>
        <taxon>Eukaryota</taxon>
        <taxon>Viridiplantae</taxon>
        <taxon>Streptophyta</taxon>
        <taxon>Embryophyta</taxon>
        <taxon>Tracheophyta</taxon>
        <taxon>Spermatophyta</taxon>
        <taxon>Magnoliopsida</taxon>
        <taxon>Ranunculales</taxon>
        <taxon>Papaveraceae</taxon>
        <taxon>Papaveroideae</taxon>
        <taxon>Papaver</taxon>
    </lineage>
</organism>
<accession>A0A4Y7IM07</accession>
<dbReference type="Proteomes" id="UP000316621">
    <property type="component" value="Chromosome 2"/>
</dbReference>
<reference evidence="1 2" key="1">
    <citation type="journal article" date="2018" name="Science">
        <title>The opium poppy genome and morphinan production.</title>
        <authorList>
            <person name="Guo L."/>
            <person name="Winzer T."/>
            <person name="Yang X."/>
            <person name="Li Y."/>
            <person name="Ning Z."/>
            <person name="He Z."/>
            <person name="Teodor R."/>
            <person name="Lu Y."/>
            <person name="Bowser T.A."/>
            <person name="Graham I.A."/>
            <person name="Ye K."/>
        </authorList>
    </citation>
    <scope>NUCLEOTIDE SEQUENCE [LARGE SCALE GENOMIC DNA]</scope>
    <source>
        <strain evidence="2">cv. HN1</strain>
        <tissue evidence="1">Leaves</tissue>
    </source>
</reference>
<evidence type="ECO:0000313" key="1">
    <source>
        <dbReference type="EMBL" id="RZC48820.1"/>
    </source>
</evidence>
<dbReference type="AlphaFoldDB" id="A0A4Y7IM07"/>
<gene>
    <name evidence="1" type="ORF">C5167_017258</name>
</gene>
<evidence type="ECO:0000313" key="2">
    <source>
        <dbReference type="Proteomes" id="UP000316621"/>
    </source>
</evidence>
<dbReference type="Gramene" id="RZC48820">
    <property type="protein sequence ID" value="RZC48820"/>
    <property type="gene ID" value="C5167_017258"/>
</dbReference>
<sequence length="190" mass="20211">MFCEKQRICLGMTGCKYTEGFSNNMQINIRGSLGGSLATTAWSGTTNQVQFTGAQAPKSTDDIRKCSSKLTNNGSTPNSIIPSTINHMCGMSLFNEEVASIVWSVENKEVAAKAVVKAATGTPWEGDGEMNLLGSEGENTVFDVSPPSILVIEFSVGGRVIHYGVAVDGIAITVDGQERATFWYTGRSVG</sequence>
<dbReference type="EMBL" id="CM010716">
    <property type="protein sequence ID" value="RZC48820.1"/>
    <property type="molecule type" value="Genomic_DNA"/>
</dbReference>
<keyword evidence="2" id="KW-1185">Reference proteome</keyword>
<name>A0A4Y7IM07_PAPSO</name>
<proteinExistence type="predicted"/>